<organism evidence="2 3">
    <name type="scientific">Nicotiana sylvestris</name>
    <name type="common">Wood tobacco</name>
    <name type="synonym">South American tobacco</name>
    <dbReference type="NCBI Taxonomy" id="4096"/>
    <lineage>
        <taxon>Eukaryota</taxon>
        <taxon>Viridiplantae</taxon>
        <taxon>Streptophyta</taxon>
        <taxon>Embryophyta</taxon>
        <taxon>Tracheophyta</taxon>
        <taxon>Spermatophyta</taxon>
        <taxon>Magnoliopsida</taxon>
        <taxon>eudicotyledons</taxon>
        <taxon>Gunneridae</taxon>
        <taxon>Pentapetalae</taxon>
        <taxon>asterids</taxon>
        <taxon>lamiids</taxon>
        <taxon>Solanales</taxon>
        <taxon>Solanaceae</taxon>
        <taxon>Nicotianoideae</taxon>
        <taxon>Nicotianeae</taxon>
        <taxon>Nicotiana</taxon>
    </lineage>
</organism>
<reference evidence="3" key="2">
    <citation type="submission" date="2025-08" db="UniProtKB">
        <authorList>
            <consortium name="RefSeq"/>
        </authorList>
    </citation>
    <scope>IDENTIFICATION</scope>
    <source>
        <tissue evidence="3">Leaf</tissue>
    </source>
</reference>
<evidence type="ECO:0000313" key="2">
    <source>
        <dbReference type="Proteomes" id="UP000189701"/>
    </source>
</evidence>
<evidence type="ECO:0000256" key="1">
    <source>
        <dbReference type="SAM" id="Phobius"/>
    </source>
</evidence>
<accession>A0A1U7Y0M9</accession>
<keyword evidence="1" id="KW-0472">Membrane</keyword>
<dbReference type="RefSeq" id="XP_009796693.1">
    <property type="nucleotide sequence ID" value="XM_009798391.1"/>
</dbReference>
<dbReference type="AlphaFoldDB" id="A0A1U7Y0M9"/>
<keyword evidence="2" id="KW-1185">Reference proteome</keyword>
<keyword evidence="1" id="KW-1133">Transmembrane helix</keyword>
<evidence type="ECO:0000313" key="3">
    <source>
        <dbReference type="RefSeq" id="XP_009796693.1"/>
    </source>
</evidence>
<name>A0A1U7Y0M9_NICSY</name>
<dbReference type="Proteomes" id="UP000189701">
    <property type="component" value="Unplaced"/>
</dbReference>
<protein>
    <submittedName>
        <fullName evidence="3">Uncharacterized protein LOC104243233</fullName>
    </submittedName>
</protein>
<gene>
    <name evidence="3" type="primary">LOC104243233</name>
</gene>
<sequence>MQFVRLKEHFNKVYRSRMYRLHRDIFTLTQGTTVSVQLPIGDSTHVTDVGDCILIGVSYGIEMNSATWVLILVWKAIEVVWLKRLEFLLSQVFHMMKGIKVAFGVSIEAFVVFMVVSLRHVSFIQWTKLRNLWFLKIEQSP</sequence>
<proteinExistence type="predicted"/>
<feature type="transmembrane region" description="Helical" evidence="1">
    <location>
        <begin position="98"/>
        <end position="118"/>
    </location>
</feature>
<reference evidence="2" key="1">
    <citation type="journal article" date="2013" name="Genome Biol.">
        <title>Reference genomes and transcriptomes of Nicotiana sylvestris and Nicotiana tomentosiformis.</title>
        <authorList>
            <person name="Sierro N."/>
            <person name="Battey J.N."/>
            <person name="Ouadi S."/>
            <person name="Bovet L."/>
            <person name="Goepfert S."/>
            <person name="Bakaher N."/>
            <person name="Peitsch M.C."/>
            <person name="Ivanov N.V."/>
        </authorList>
    </citation>
    <scope>NUCLEOTIDE SEQUENCE [LARGE SCALE GENOMIC DNA]</scope>
</reference>
<keyword evidence="1" id="KW-0812">Transmembrane</keyword>